<organism evidence="2 3">
    <name type="scientific">Apiospora arundinis</name>
    <dbReference type="NCBI Taxonomy" id="335852"/>
    <lineage>
        <taxon>Eukaryota</taxon>
        <taxon>Fungi</taxon>
        <taxon>Dikarya</taxon>
        <taxon>Ascomycota</taxon>
        <taxon>Pezizomycotina</taxon>
        <taxon>Sordariomycetes</taxon>
        <taxon>Xylariomycetidae</taxon>
        <taxon>Amphisphaeriales</taxon>
        <taxon>Apiosporaceae</taxon>
        <taxon>Apiospora</taxon>
    </lineage>
</organism>
<dbReference type="Proteomes" id="UP001390339">
    <property type="component" value="Unassembled WGS sequence"/>
</dbReference>
<name>A0ABR2IE21_9PEZI</name>
<evidence type="ECO:0000256" key="1">
    <source>
        <dbReference type="SAM" id="MobiDB-lite"/>
    </source>
</evidence>
<sequence>MIPVPRATAGAVYHNYDAPVTIVFEFLPVPRLATREQPWVGHMAIKAANVPQLMKEGLFMGQEDVMPEEGYMSTTEGLFHDWVKEKWPHSRHFFLRDTRHTPPRWMAHAQCLAADVKPLGGIKLGDLRHYHILFCLSAVARGQIIYKFDRKEPRDFFCIYDDMPLEGLWPHPKRPEGRPETVFTDLNSPD</sequence>
<protein>
    <submittedName>
        <fullName evidence="2">Uncharacterized protein</fullName>
    </submittedName>
</protein>
<feature type="region of interest" description="Disordered" evidence="1">
    <location>
        <begin position="170"/>
        <end position="190"/>
    </location>
</feature>
<evidence type="ECO:0000313" key="3">
    <source>
        <dbReference type="Proteomes" id="UP001390339"/>
    </source>
</evidence>
<dbReference type="EMBL" id="JAPCWZ010000005">
    <property type="protein sequence ID" value="KAK8861881.1"/>
    <property type="molecule type" value="Genomic_DNA"/>
</dbReference>
<reference evidence="2 3" key="1">
    <citation type="journal article" date="2024" name="IMA Fungus">
        <title>Apiospora arundinis, a panoply of carbohydrate-active enzymes and secondary metabolites.</title>
        <authorList>
            <person name="Sorensen T."/>
            <person name="Petersen C."/>
            <person name="Muurmann A.T."/>
            <person name="Christiansen J.V."/>
            <person name="Brundto M.L."/>
            <person name="Overgaard C.K."/>
            <person name="Boysen A.T."/>
            <person name="Wollenberg R.D."/>
            <person name="Larsen T.O."/>
            <person name="Sorensen J.L."/>
            <person name="Nielsen K.L."/>
            <person name="Sondergaard T.E."/>
        </authorList>
    </citation>
    <scope>NUCLEOTIDE SEQUENCE [LARGE SCALE GENOMIC DNA]</scope>
    <source>
        <strain evidence="2 3">AAU 773</strain>
    </source>
</reference>
<keyword evidence="3" id="KW-1185">Reference proteome</keyword>
<accession>A0ABR2IE21</accession>
<evidence type="ECO:0000313" key="2">
    <source>
        <dbReference type="EMBL" id="KAK8861881.1"/>
    </source>
</evidence>
<proteinExistence type="predicted"/>
<gene>
    <name evidence="2" type="ORF">PGQ11_008116</name>
</gene>
<comment type="caution">
    <text evidence="2">The sequence shown here is derived from an EMBL/GenBank/DDBJ whole genome shotgun (WGS) entry which is preliminary data.</text>
</comment>